<evidence type="ECO:0000313" key="9">
    <source>
        <dbReference type="EMBL" id="MFC5450003.1"/>
    </source>
</evidence>
<feature type="transmembrane region" description="Helical" evidence="8">
    <location>
        <begin position="219"/>
        <end position="240"/>
    </location>
</feature>
<gene>
    <name evidence="9" type="ORF">ACFPOG_17270</name>
</gene>
<feature type="transmembrane region" description="Helical" evidence="8">
    <location>
        <begin position="12"/>
        <end position="30"/>
    </location>
</feature>
<protein>
    <submittedName>
        <fullName evidence="9">Endospore germination permease</fullName>
    </submittedName>
</protein>
<dbReference type="InterPro" id="IPR004761">
    <property type="entry name" value="Spore_GerAB"/>
</dbReference>
<evidence type="ECO:0000256" key="7">
    <source>
        <dbReference type="ARBA" id="ARBA00023136"/>
    </source>
</evidence>
<reference evidence="10" key="1">
    <citation type="journal article" date="2019" name="Int. J. Syst. Evol. Microbiol.">
        <title>The Global Catalogue of Microorganisms (GCM) 10K type strain sequencing project: providing services to taxonomists for standard genome sequencing and annotation.</title>
        <authorList>
            <consortium name="The Broad Institute Genomics Platform"/>
            <consortium name="The Broad Institute Genome Sequencing Center for Infectious Disease"/>
            <person name="Wu L."/>
            <person name="Ma J."/>
        </authorList>
    </citation>
    <scope>NUCLEOTIDE SEQUENCE [LARGE SCALE GENOMIC DNA]</scope>
    <source>
        <strain evidence="10">KACC 11904</strain>
    </source>
</reference>
<evidence type="ECO:0000256" key="1">
    <source>
        <dbReference type="ARBA" id="ARBA00004141"/>
    </source>
</evidence>
<dbReference type="RefSeq" id="WP_270884989.1">
    <property type="nucleotide sequence ID" value="NZ_JAQFVF010000080.1"/>
</dbReference>
<evidence type="ECO:0000256" key="5">
    <source>
        <dbReference type="ARBA" id="ARBA00022692"/>
    </source>
</evidence>
<dbReference type="PANTHER" id="PTHR34975">
    <property type="entry name" value="SPORE GERMINATION PROTEIN A2"/>
    <property type="match status" value="1"/>
</dbReference>
<evidence type="ECO:0000256" key="6">
    <source>
        <dbReference type="ARBA" id="ARBA00022989"/>
    </source>
</evidence>
<keyword evidence="4" id="KW-0309">Germination</keyword>
<feature type="transmembrane region" description="Helical" evidence="8">
    <location>
        <begin position="122"/>
        <end position="140"/>
    </location>
</feature>
<feature type="transmembrane region" description="Helical" evidence="8">
    <location>
        <begin position="147"/>
        <end position="165"/>
    </location>
</feature>
<comment type="subcellular location">
    <subcellularLocation>
        <location evidence="1">Membrane</location>
        <topology evidence="1">Multi-pass membrane protein</topology>
    </subcellularLocation>
</comment>
<name>A0ABW0K9F0_9BACL</name>
<dbReference type="EMBL" id="JBHSMJ010000022">
    <property type="protein sequence ID" value="MFC5450003.1"/>
    <property type="molecule type" value="Genomic_DNA"/>
</dbReference>
<evidence type="ECO:0000256" key="8">
    <source>
        <dbReference type="SAM" id="Phobius"/>
    </source>
</evidence>
<feature type="transmembrane region" description="Helical" evidence="8">
    <location>
        <begin position="272"/>
        <end position="294"/>
    </location>
</feature>
<organism evidence="9 10">
    <name type="scientific">Paenibacillus aestuarii</name>
    <dbReference type="NCBI Taxonomy" id="516965"/>
    <lineage>
        <taxon>Bacteria</taxon>
        <taxon>Bacillati</taxon>
        <taxon>Bacillota</taxon>
        <taxon>Bacilli</taxon>
        <taxon>Bacillales</taxon>
        <taxon>Paenibacillaceae</taxon>
        <taxon>Paenibacillus</taxon>
    </lineage>
</organism>
<evidence type="ECO:0000256" key="2">
    <source>
        <dbReference type="ARBA" id="ARBA00007998"/>
    </source>
</evidence>
<comment type="caution">
    <text evidence="9">The sequence shown here is derived from an EMBL/GenBank/DDBJ whole genome shotgun (WGS) entry which is preliminary data.</text>
</comment>
<evidence type="ECO:0000313" key="10">
    <source>
        <dbReference type="Proteomes" id="UP001596044"/>
    </source>
</evidence>
<feature type="transmembrane region" description="Helical" evidence="8">
    <location>
        <begin position="92"/>
        <end position="116"/>
    </location>
</feature>
<evidence type="ECO:0000256" key="4">
    <source>
        <dbReference type="ARBA" id="ARBA00022544"/>
    </source>
</evidence>
<proteinExistence type="inferred from homology"/>
<feature type="transmembrane region" description="Helical" evidence="8">
    <location>
        <begin position="185"/>
        <end position="207"/>
    </location>
</feature>
<dbReference type="PANTHER" id="PTHR34975:SF2">
    <property type="entry name" value="SPORE GERMINATION PROTEIN A2"/>
    <property type="match status" value="1"/>
</dbReference>
<sequence length="366" mass="41545">MNKYSFNKITLVQYIFIISETQIGIGVLSLPSDLAKSAGSDGWLSILLGWILCILASLFVIQIMDKNPGYTLIEILSAYFGKWMGRGLSVLWILYTAFAASVAMFSTIFIIKLWIIPDMQDFILMVLFLVPIYMVAKQGIRIIGVSAELIFLVSIWMPFFLLFTLKDVHWLFLLPVAKEGLLPILSTVKSTVFSFLGFELAFILYPFLKDKKSASKGIVIANSLSMIIFVSVTVICYIKFSPDEIKDYAYPTLNLLKGIRLPFLERLEITFLSFYLLILFITVIPYLYTTVLGISQLCGKQDHRNVLRIFIGLLILSSFFFSPSSSQVTRLGVMWGQIGTCFAYVFPVCLWIYGRLFQLVRKGQVQ</sequence>
<dbReference type="Gene3D" id="1.20.1740.10">
    <property type="entry name" value="Amino acid/polyamine transporter I"/>
    <property type="match status" value="1"/>
</dbReference>
<keyword evidence="10" id="KW-1185">Reference proteome</keyword>
<feature type="transmembrane region" description="Helical" evidence="8">
    <location>
        <begin position="334"/>
        <end position="353"/>
    </location>
</feature>
<keyword evidence="7 8" id="KW-0472">Membrane</keyword>
<dbReference type="Proteomes" id="UP001596044">
    <property type="component" value="Unassembled WGS sequence"/>
</dbReference>
<accession>A0ABW0K9F0</accession>
<keyword evidence="6 8" id="KW-1133">Transmembrane helix</keyword>
<feature type="transmembrane region" description="Helical" evidence="8">
    <location>
        <begin position="306"/>
        <end position="322"/>
    </location>
</feature>
<comment type="similarity">
    <text evidence="2">Belongs to the amino acid-polyamine-organocation (APC) superfamily. Spore germination protein (SGP) (TC 2.A.3.9) family.</text>
</comment>
<dbReference type="Pfam" id="PF03845">
    <property type="entry name" value="Spore_permease"/>
    <property type="match status" value="1"/>
</dbReference>
<dbReference type="NCBIfam" id="TIGR00912">
    <property type="entry name" value="2A0309"/>
    <property type="match status" value="1"/>
</dbReference>
<keyword evidence="5 8" id="KW-0812">Transmembrane</keyword>
<keyword evidence="3" id="KW-0813">Transport</keyword>
<feature type="transmembrane region" description="Helical" evidence="8">
    <location>
        <begin position="42"/>
        <end position="61"/>
    </location>
</feature>
<evidence type="ECO:0000256" key="3">
    <source>
        <dbReference type="ARBA" id="ARBA00022448"/>
    </source>
</evidence>